<dbReference type="OrthoDB" id="9791439at2"/>
<name>A0A0W0ZBC7_9GAMM</name>
<evidence type="ECO:0000256" key="3">
    <source>
        <dbReference type="ARBA" id="ARBA00023136"/>
    </source>
</evidence>
<evidence type="ECO:0000313" key="7">
    <source>
        <dbReference type="EMBL" id="KTD66461.1"/>
    </source>
</evidence>
<keyword evidence="5 7" id="KW-0449">Lipoprotein</keyword>
<dbReference type="AlphaFoldDB" id="A0A0W0ZBC7"/>
<evidence type="ECO:0000256" key="2">
    <source>
        <dbReference type="ARBA" id="ARBA00022729"/>
    </source>
</evidence>
<dbReference type="EMBL" id="LNYU01000009">
    <property type="protein sequence ID" value="KTD66461.1"/>
    <property type="molecule type" value="Genomic_DNA"/>
</dbReference>
<keyword evidence="8" id="KW-1185">Reference proteome</keyword>
<dbReference type="PIRSF" id="PIRSF002859">
    <property type="entry name" value="Lipo_traT"/>
    <property type="match status" value="1"/>
</dbReference>
<protein>
    <submittedName>
        <fullName evidence="7">Lipoprotein YlpA</fullName>
    </submittedName>
</protein>
<comment type="caution">
    <text evidence="7">The sequence shown here is derived from an EMBL/GenBank/DDBJ whole genome shotgun (WGS) entry which is preliminary data.</text>
</comment>
<dbReference type="RefSeq" id="WP_058512879.1">
    <property type="nucleotide sequence ID" value="NZ_CAAAIH010000025.1"/>
</dbReference>
<evidence type="ECO:0000256" key="5">
    <source>
        <dbReference type="ARBA" id="ARBA00023288"/>
    </source>
</evidence>
<evidence type="ECO:0000256" key="4">
    <source>
        <dbReference type="ARBA" id="ARBA00023139"/>
    </source>
</evidence>
<keyword evidence="2 6" id="KW-0732">Signal</keyword>
<dbReference type="GO" id="GO:0009279">
    <property type="term" value="C:cell outer membrane"/>
    <property type="evidence" value="ECO:0007669"/>
    <property type="project" value="UniProtKB-SubCell"/>
</dbReference>
<proteinExistence type="predicted"/>
<evidence type="ECO:0000256" key="1">
    <source>
        <dbReference type="ARBA" id="ARBA00004459"/>
    </source>
</evidence>
<reference evidence="7 8" key="1">
    <citation type="submission" date="2015-11" db="EMBL/GenBank/DDBJ databases">
        <title>Genomic analysis of 38 Legionella species identifies large and diverse effector repertoires.</title>
        <authorList>
            <person name="Burstein D."/>
            <person name="Amaro F."/>
            <person name="Zusman T."/>
            <person name="Lifshitz Z."/>
            <person name="Cohen O."/>
            <person name="Gilbert J.A."/>
            <person name="Pupko T."/>
            <person name="Shuman H.A."/>
            <person name="Segal G."/>
        </authorList>
    </citation>
    <scope>NUCLEOTIDE SEQUENCE [LARGE SCALE GENOMIC DNA]</scope>
    <source>
        <strain evidence="7 8">SC-63-C7</strain>
    </source>
</reference>
<dbReference type="PATRIC" id="fig|45074.5.peg.432"/>
<keyword evidence="3 6" id="KW-0472">Membrane</keyword>
<feature type="signal peptide" evidence="6">
    <location>
        <begin position="1"/>
        <end position="28"/>
    </location>
</feature>
<gene>
    <name evidence="7" type="primary">ylpA_1</name>
    <name evidence="7" type="ORF">Lsan_0406</name>
</gene>
<evidence type="ECO:0000313" key="8">
    <source>
        <dbReference type="Proteomes" id="UP000054703"/>
    </source>
</evidence>
<feature type="chain" id="PRO_5019883840" evidence="6">
    <location>
        <begin position="29"/>
        <end position="251"/>
    </location>
</feature>
<keyword evidence="4" id="KW-0564">Palmitate</keyword>
<organism evidence="7 8">
    <name type="scientific">Legionella santicrucis</name>
    <dbReference type="NCBI Taxonomy" id="45074"/>
    <lineage>
        <taxon>Bacteria</taxon>
        <taxon>Pseudomonadati</taxon>
        <taxon>Pseudomonadota</taxon>
        <taxon>Gammaproteobacteria</taxon>
        <taxon>Legionellales</taxon>
        <taxon>Legionellaceae</taxon>
        <taxon>Legionella</taxon>
    </lineage>
</organism>
<keyword evidence="6" id="KW-0998">Cell outer membrane</keyword>
<dbReference type="Pfam" id="PF05818">
    <property type="entry name" value="TraT"/>
    <property type="match status" value="1"/>
</dbReference>
<accession>A0A0W0ZBC7</accession>
<comment type="subcellular location">
    <subcellularLocation>
        <location evidence="1">Cell outer membrane</location>
        <topology evidence="1">Lipid-anchor</topology>
    </subcellularLocation>
</comment>
<dbReference type="InterPro" id="IPR008874">
    <property type="entry name" value="TraT_complement-R"/>
</dbReference>
<evidence type="ECO:0000256" key="6">
    <source>
        <dbReference type="PIRNR" id="PIRNR002859"/>
    </source>
</evidence>
<dbReference type="Proteomes" id="UP000054703">
    <property type="component" value="Unassembled WGS sequence"/>
</dbReference>
<sequence length="251" mass="26742">MNFLYKNKAIIAKSILLTPVIIMLVCCAATQTALEHRTLEVSTKQSETIFLDPVSNNQKTVYVSVKNTSDEELNITPQLKTTLSSHGYKIVNNPNSAYYLLQANVLKIGKMSVAASQSALDGGYGSAIAGAVAGTAAGSFTNSSTGMIAGGLAGGVIGLASDSLVKDVNYTMITDVQISERVGKGVKVNEQFQSNLKNGSSSVTTQTSSRDSQYQRYRTRVVSNADKVNLKFPEARNALEQGLTKVISGIF</sequence>
<dbReference type="STRING" id="45074.Lsan_0406"/>